<organism evidence="1 2">
    <name type="scientific">Cercospora berteroae</name>
    <dbReference type="NCBI Taxonomy" id="357750"/>
    <lineage>
        <taxon>Eukaryota</taxon>
        <taxon>Fungi</taxon>
        <taxon>Dikarya</taxon>
        <taxon>Ascomycota</taxon>
        <taxon>Pezizomycotina</taxon>
        <taxon>Dothideomycetes</taxon>
        <taxon>Dothideomycetidae</taxon>
        <taxon>Mycosphaerellales</taxon>
        <taxon>Mycosphaerellaceae</taxon>
        <taxon>Cercospora</taxon>
    </lineage>
</organism>
<evidence type="ECO:0000313" key="1">
    <source>
        <dbReference type="EMBL" id="PPJ60186.1"/>
    </source>
</evidence>
<dbReference type="OrthoDB" id="10464481at2759"/>
<dbReference type="Proteomes" id="UP000237631">
    <property type="component" value="Unassembled WGS sequence"/>
</dbReference>
<reference evidence="2" key="1">
    <citation type="journal article" date="2017" name="bioRxiv">
        <title>Conservation of a gene cluster reveals novel cercosporin biosynthetic mechanisms and extends production to the genus Colletotrichum.</title>
        <authorList>
            <person name="de Jonge R."/>
            <person name="Ebert M.K."/>
            <person name="Huitt-Roehl C.R."/>
            <person name="Pal P."/>
            <person name="Suttle J.C."/>
            <person name="Spanner R.E."/>
            <person name="Neubauer J.D."/>
            <person name="Jurick W.M.II."/>
            <person name="Stott K.A."/>
            <person name="Secor G.A."/>
            <person name="Thomma B.P.H.J."/>
            <person name="Van de Peer Y."/>
            <person name="Townsend C.A."/>
            <person name="Bolton M.D."/>
        </authorList>
    </citation>
    <scope>NUCLEOTIDE SEQUENCE [LARGE SCALE GENOMIC DNA]</scope>
    <source>
        <strain evidence="2">CBS538.71</strain>
    </source>
</reference>
<keyword evidence="2" id="KW-1185">Reference proteome</keyword>
<accession>A0A2S6CKC1</accession>
<name>A0A2S6CKC1_9PEZI</name>
<sequence length="164" mass="18539">MGKPNPLPLCRKLEQLPQELYDHIYNLTFTADSRIRYFGHPDRPDAAMKVADHFSLHPTDDSGEEHDITPFPRDHLFYVDRASRLQYTKFFFQSVLIHGCGDLDPFLKSYNLNIVRSLGSCKSVGLGNFTLKEMPSVKPGGSVWSSAGVKRWRTRPSGTGLGVR</sequence>
<protein>
    <submittedName>
        <fullName evidence="1">Uncharacterized protein</fullName>
    </submittedName>
</protein>
<dbReference type="AlphaFoldDB" id="A0A2S6CKC1"/>
<dbReference type="EMBL" id="PNEN01000300">
    <property type="protein sequence ID" value="PPJ60186.1"/>
    <property type="molecule type" value="Genomic_DNA"/>
</dbReference>
<evidence type="ECO:0000313" key="2">
    <source>
        <dbReference type="Proteomes" id="UP000237631"/>
    </source>
</evidence>
<gene>
    <name evidence="1" type="ORF">CBER1_10130</name>
</gene>
<comment type="caution">
    <text evidence="1">The sequence shown here is derived from an EMBL/GenBank/DDBJ whole genome shotgun (WGS) entry which is preliminary data.</text>
</comment>
<proteinExistence type="predicted"/>